<dbReference type="PANTHER" id="PTHR33516">
    <property type="entry name" value="LEXA REPRESSOR"/>
    <property type="match status" value="1"/>
</dbReference>
<dbReference type="GO" id="GO:0004252">
    <property type="term" value="F:serine-type endopeptidase activity"/>
    <property type="evidence" value="ECO:0007669"/>
    <property type="project" value="InterPro"/>
</dbReference>
<evidence type="ECO:0000256" key="5">
    <source>
        <dbReference type="ARBA" id="ARBA00022801"/>
    </source>
</evidence>
<evidence type="ECO:0000256" key="10">
    <source>
        <dbReference type="ARBA" id="ARBA00023204"/>
    </source>
</evidence>
<evidence type="ECO:0000313" key="14">
    <source>
        <dbReference type="EMBL" id="GAI63266.1"/>
    </source>
</evidence>
<keyword evidence="8" id="KW-0238">DNA-binding</keyword>
<evidence type="ECO:0000256" key="9">
    <source>
        <dbReference type="ARBA" id="ARBA00023163"/>
    </source>
</evidence>
<keyword evidence="9" id="KW-0804">Transcription</keyword>
<evidence type="ECO:0008006" key="15">
    <source>
        <dbReference type="Google" id="ProtNLM"/>
    </source>
</evidence>
<dbReference type="GO" id="GO:0003677">
    <property type="term" value="F:DNA binding"/>
    <property type="evidence" value="ECO:0007669"/>
    <property type="project" value="UniProtKB-KW"/>
</dbReference>
<dbReference type="InterPro" id="IPR039418">
    <property type="entry name" value="LexA-like"/>
</dbReference>
<comment type="caution">
    <text evidence="14">The sequence shown here is derived from an EMBL/GenBank/DDBJ whole genome shotgun (WGS) entry which is preliminary data.</text>
</comment>
<dbReference type="InterPro" id="IPR006200">
    <property type="entry name" value="LexA"/>
</dbReference>
<dbReference type="GO" id="GO:0006260">
    <property type="term" value="P:DNA replication"/>
    <property type="evidence" value="ECO:0007669"/>
    <property type="project" value="UniProtKB-KW"/>
</dbReference>
<gene>
    <name evidence="14" type="ORF">S12H4_08112</name>
</gene>
<evidence type="ECO:0000256" key="8">
    <source>
        <dbReference type="ARBA" id="ARBA00023125"/>
    </source>
</evidence>
<dbReference type="SUPFAM" id="SSF46785">
    <property type="entry name" value="Winged helix' DNA-binding domain"/>
    <property type="match status" value="1"/>
</dbReference>
<dbReference type="GO" id="GO:0006508">
    <property type="term" value="P:proteolysis"/>
    <property type="evidence" value="ECO:0007669"/>
    <property type="project" value="InterPro"/>
</dbReference>
<keyword evidence="11" id="KW-0742">SOS response</keyword>
<dbReference type="GO" id="GO:0006281">
    <property type="term" value="P:DNA repair"/>
    <property type="evidence" value="ECO:0007669"/>
    <property type="project" value="UniProtKB-KW"/>
</dbReference>
<dbReference type="HAMAP" id="MF_00015">
    <property type="entry name" value="LexA"/>
    <property type="match status" value="1"/>
</dbReference>
<feature type="domain" description="Peptidase S24/S26A/S26B/S26C" evidence="12">
    <location>
        <begin position="82"/>
        <end position="206"/>
    </location>
</feature>
<reference evidence="14" key="1">
    <citation type="journal article" date="2014" name="Front. Microbiol.">
        <title>High frequency of phylogenetically diverse reductive dehalogenase-homologous genes in deep subseafloor sedimentary metagenomes.</title>
        <authorList>
            <person name="Kawai M."/>
            <person name="Futagami T."/>
            <person name="Toyoda A."/>
            <person name="Takaki Y."/>
            <person name="Nishi S."/>
            <person name="Hori S."/>
            <person name="Arai W."/>
            <person name="Tsubouchi T."/>
            <person name="Morono Y."/>
            <person name="Uchiyama I."/>
            <person name="Ito T."/>
            <person name="Fujiyama A."/>
            <person name="Inagaki F."/>
            <person name="Takami H."/>
        </authorList>
    </citation>
    <scope>NUCLEOTIDE SEQUENCE</scope>
    <source>
        <strain evidence="14">Expedition CK06-06</strain>
    </source>
</reference>
<evidence type="ECO:0000259" key="13">
    <source>
        <dbReference type="Pfam" id="PF01726"/>
    </source>
</evidence>
<accession>X1R8B2</accession>
<keyword evidence="4" id="KW-0227">DNA damage</keyword>
<evidence type="ECO:0000256" key="3">
    <source>
        <dbReference type="ARBA" id="ARBA00022705"/>
    </source>
</evidence>
<dbReference type="GO" id="GO:0009432">
    <property type="term" value="P:SOS response"/>
    <property type="evidence" value="ECO:0007669"/>
    <property type="project" value="UniProtKB-KW"/>
</dbReference>
<evidence type="ECO:0000256" key="1">
    <source>
        <dbReference type="ARBA" id="ARBA00007484"/>
    </source>
</evidence>
<dbReference type="InterPro" id="IPR036286">
    <property type="entry name" value="LexA/Signal_pep-like_sf"/>
</dbReference>
<dbReference type="EMBL" id="BARW01003092">
    <property type="protein sequence ID" value="GAI63266.1"/>
    <property type="molecule type" value="Genomic_DNA"/>
</dbReference>
<evidence type="ECO:0000256" key="4">
    <source>
        <dbReference type="ARBA" id="ARBA00022763"/>
    </source>
</evidence>
<dbReference type="GO" id="GO:0045892">
    <property type="term" value="P:negative regulation of DNA-templated transcription"/>
    <property type="evidence" value="ECO:0007669"/>
    <property type="project" value="InterPro"/>
</dbReference>
<dbReference type="InterPro" id="IPR006199">
    <property type="entry name" value="LexA_DNA-bd_dom"/>
</dbReference>
<dbReference type="InterPro" id="IPR036390">
    <property type="entry name" value="WH_DNA-bd_sf"/>
</dbReference>
<dbReference type="SUPFAM" id="SSF51306">
    <property type="entry name" value="LexA/Signal peptidase"/>
    <property type="match status" value="1"/>
</dbReference>
<protein>
    <recommendedName>
        <fullName evidence="15">LexA repressor</fullName>
    </recommendedName>
</protein>
<keyword evidence="6" id="KW-0068">Autocatalytic cleavage</keyword>
<dbReference type="NCBIfam" id="TIGR00498">
    <property type="entry name" value="lexA"/>
    <property type="match status" value="1"/>
</dbReference>
<comment type="similarity">
    <text evidence="1">Belongs to the peptidase S24 family.</text>
</comment>
<keyword evidence="5" id="KW-0378">Hydrolase</keyword>
<dbReference type="Pfam" id="PF00717">
    <property type="entry name" value="Peptidase_S24"/>
    <property type="match status" value="1"/>
</dbReference>
<name>X1R8B2_9ZZZZ</name>
<dbReference type="InterPro" id="IPR015927">
    <property type="entry name" value="Peptidase_S24_S26A/B/C"/>
</dbReference>
<keyword evidence="2" id="KW-0678">Repressor</keyword>
<dbReference type="InterPro" id="IPR050077">
    <property type="entry name" value="LexA_repressor"/>
</dbReference>
<evidence type="ECO:0000259" key="12">
    <source>
        <dbReference type="Pfam" id="PF00717"/>
    </source>
</evidence>
<dbReference type="Pfam" id="PF01726">
    <property type="entry name" value="LexA_DNA_bind"/>
    <property type="match status" value="1"/>
</dbReference>
<dbReference type="Gene3D" id="1.10.10.10">
    <property type="entry name" value="Winged helix-like DNA-binding domain superfamily/Winged helix DNA-binding domain"/>
    <property type="match status" value="1"/>
</dbReference>
<keyword evidence="7" id="KW-0805">Transcription regulation</keyword>
<dbReference type="CDD" id="cd06529">
    <property type="entry name" value="S24_LexA-like"/>
    <property type="match status" value="1"/>
</dbReference>
<proteinExistence type="inferred from homology"/>
<dbReference type="AlphaFoldDB" id="X1R8B2"/>
<evidence type="ECO:0000256" key="7">
    <source>
        <dbReference type="ARBA" id="ARBA00023015"/>
    </source>
</evidence>
<organism evidence="14">
    <name type="scientific">marine sediment metagenome</name>
    <dbReference type="NCBI Taxonomy" id="412755"/>
    <lineage>
        <taxon>unclassified sequences</taxon>
        <taxon>metagenomes</taxon>
        <taxon>ecological metagenomes</taxon>
    </lineage>
</organism>
<dbReference type="PANTHER" id="PTHR33516:SF2">
    <property type="entry name" value="LEXA REPRESSOR-RELATED"/>
    <property type="match status" value="1"/>
</dbReference>
<keyword evidence="10" id="KW-0234">DNA repair</keyword>
<evidence type="ECO:0000256" key="6">
    <source>
        <dbReference type="ARBA" id="ARBA00022813"/>
    </source>
</evidence>
<dbReference type="PRINTS" id="PR00726">
    <property type="entry name" value="LEXASERPTASE"/>
</dbReference>
<keyword evidence="3" id="KW-0235">DNA replication</keyword>
<sequence length="213" mass="23588">MKGLLSKQQHIIDFIRQFLLDRGYPPTIRDIVGGCGISSTSVVDYNLNILEKEGYIRRHREVSRGIELLAQSPVLGHRCQVPIIGQIAAGEPIPVPTPDTWDIAASSETLEVPEDLTRGRDGVYALKVKGSSMVDALINDGDMVLMQYVNAVENGEMAAIWLRAEKEATLKKVYSEPGRIRLQPANSQMQPVYVEPDNVEIQGRVIAVIRQLA</sequence>
<evidence type="ECO:0000256" key="11">
    <source>
        <dbReference type="ARBA" id="ARBA00023236"/>
    </source>
</evidence>
<dbReference type="InterPro" id="IPR036388">
    <property type="entry name" value="WH-like_DNA-bd_sf"/>
</dbReference>
<dbReference type="InterPro" id="IPR006197">
    <property type="entry name" value="Peptidase_S24_LexA"/>
</dbReference>
<dbReference type="Gene3D" id="2.10.109.10">
    <property type="entry name" value="Umud Fragment, subunit A"/>
    <property type="match status" value="1"/>
</dbReference>
<feature type="domain" description="LexA repressor DNA-binding" evidence="13">
    <location>
        <begin position="1"/>
        <end position="65"/>
    </location>
</feature>
<evidence type="ECO:0000256" key="2">
    <source>
        <dbReference type="ARBA" id="ARBA00022491"/>
    </source>
</evidence>